<evidence type="ECO:0000256" key="4">
    <source>
        <dbReference type="SAM" id="MobiDB-lite"/>
    </source>
</evidence>
<dbReference type="GO" id="GO:0006508">
    <property type="term" value="P:proteolysis"/>
    <property type="evidence" value="ECO:0007669"/>
    <property type="project" value="InterPro"/>
</dbReference>
<protein>
    <recommendedName>
        <fullName evidence="6">Peptidase S1 domain-containing protein</fullName>
    </recommendedName>
</protein>
<name>A0A9J6BAB4_POLVA</name>
<feature type="region of interest" description="Disordered" evidence="4">
    <location>
        <begin position="238"/>
        <end position="262"/>
    </location>
</feature>
<gene>
    <name evidence="7" type="ORF">PVAND_014568</name>
</gene>
<accession>A0A9J6BAB4</accession>
<feature type="chain" id="PRO_5039948867" description="Peptidase S1 domain-containing protein" evidence="5">
    <location>
        <begin position="19"/>
        <end position="337"/>
    </location>
</feature>
<dbReference type="PROSITE" id="PS50240">
    <property type="entry name" value="TRYPSIN_DOM"/>
    <property type="match status" value="1"/>
</dbReference>
<dbReference type="Proteomes" id="UP001107558">
    <property type="component" value="Chromosome 4"/>
</dbReference>
<sequence>MLYKISFQFFIAITAVSLLPHNVPPSDDYLPSQARIEGGTPITAATYAPCYTTIVVFLTNVTRICGGCVISPGNKILTAASCILSTYQNATAANMIFSFGILYVPLLWYRMTNIAIPSGYNVSLNTSSNDVAVVTLNLNVTSSVPNMKVSNLSSVATKDAFLGENLIACGFGVKNNLGIRPVFLNCVTLTVVSTDTCFSSSSTTIAATCTTASSSTSTTSSTTASTTTSTASSTATFSATDSTTTSTSTASTTTPAPTTTSTTTIATISPAGVICTKNTDGHGVCYNDEGSPVFSNSTGTLIQVGVISYVANRNSSYCGTLVVITQVGSFRSFINSA</sequence>
<keyword evidence="1" id="KW-1015">Disulfide bond</keyword>
<dbReference type="EMBL" id="JADBJN010000004">
    <property type="protein sequence ID" value="KAG5666550.1"/>
    <property type="molecule type" value="Genomic_DNA"/>
</dbReference>
<dbReference type="GO" id="GO:0004252">
    <property type="term" value="F:serine-type endopeptidase activity"/>
    <property type="evidence" value="ECO:0007669"/>
    <property type="project" value="InterPro"/>
</dbReference>
<evidence type="ECO:0000259" key="6">
    <source>
        <dbReference type="PROSITE" id="PS50240"/>
    </source>
</evidence>
<proteinExistence type="inferred from homology"/>
<dbReference type="InterPro" id="IPR043504">
    <property type="entry name" value="Peptidase_S1_PA_chymotrypsin"/>
</dbReference>
<dbReference type="InterPro" id="IPR001254">
    <property type="entry name" value="Trypsin_dom"/>
</dbReference>
<feature type="signal peptide" evidence="5">
    <location>
        <begin position="1"/>
        <end position="18"/>
    </location>
</feature>
<comment type="similarity">
    <text evidence="3">Belongs to the peptidase S1 family. CLIP subfamily.</text>
</comment>
<keyword evidence="2" id="KW-0325">Glycoprotein</keyword>
<dbReference type="Gene3D" id="2.40.10.10">
    <property type="entry name" value="Trypsin-like serine proteases"/>
    <property type="match status" value="3"/>
</dbReference>
<dbReference type="PANTHER" id="PTHR24256">
    <property type="entry name" value="TRYPTASE-RELATED"/>
    <property type="match status" value="1"/>
</dbReference>
<evidence type="ECO:0000256" key="2">
    <source>
        <dbReference type="ARBA" id="ARBA00023180"/>
    </source>
</evidence>
<evidence type="ECO:0000256" key="1">
    <source>
        <dbReference type="ARBA" id="ARBA00023157"/>
    </source>
</evidence>
<reference evidence="7" key="1">
    <citation type="submission" date="2021-03" db="EMBL/GenBank/DDBJ databases">
        <title>Chromosome level genome of the anhydrobiotic midge Polypedilum vanderplanki.</title>
        <authorList>
            <person name="Yoshida Y."/>
            <person name="Kikawada T."/>
            <person name="Gusev O."/>
        </authorList>
    </citation>
    <scope>NUCLEOTIDE SEQUENCE</scope>
    <source>
        <strain evidence="7">NIAS01</strain>
        <tissue evidence="7">Whole body or cell culture</tissue>
    </source>
</reference>
<dbReference type="SMART" id="SM00020">
    <property type="entry name" value="Tryp_SPc"/>
    <property type="match status" value="1"/>
</dbReference>
<evidence type="ECO:0000256" key="5">
    <source>
        <dbReference type="SAM" id="SignalP"/>
    </source>
</evidence>
<dbReference type="AlphaFoldDB" id="A0A9J6BAB4"/>
<feature type="domain" description="Peptidase S1" evidence="6">
    <location>
        <begin position="36"/>
        <end position="337"/>
    </location>
</feature>
<dbReference type="InterPro" id="IPR051487">
    <property type="entry name" value="Ser/Thr_Proteases_Immune/Dev"/>
</dbReference>
<comment type="caution">
    <text evidence="7">The sequence shown here is derived from an EMBL/GenBank/DDBJ whole genome shotgun (WGS) entry which is preliminary data.</text>
</comment>
<evidence type="ECO:0000313" key="8">
    <source>
        <dbReference type="Proteomes" id="UP001107558"/>
    </source>
</evidence>
<dbReference type="InterPro" id="IPR009003">
    <property type="entry name" value="Peptidase_S1_PA"/>
</dbReference>
<keyword evidence="5" id="KW-0732">Signal</keyword>
<organism evidence="7 8">
    <name type="scientific">Polypedilum vanderplanki</name>
    <name type="common">Sleeping chironomid midge</name>
    <dbReference type="NCBI Taxonomy" id="319348"/>
    <lineage>
        <taxon>Eukaryota</taxon>
        <taxon>Metazoa</taxon>
        <taxon>Ecdysozoa</taxon>
        <taxon>Arthropoda</taxon>
        <taxon>Hexapoda</taxon>
        <taxon>Insecta</taxon>
        <taxon>Pterygota</taxon>
        <taxon>Neoptera</taxon>
        <taxon>Endopterygota</taxon>
        <taxon>Diptera</taxon>
        <taxon>Nematocera</taxon>
        <taxon>Chironomoidea</taxon>
        <taxon>Chironomidae</taxon>
        <taxon>Chironominae</taxon>
        <taxon>Polypedilum</taxon>
        <taxon>Polypedilum</taxon>
    </lineage>
</organism>
<evidence type="ECO:0000256" key="3">
    <source>
        <dbReference type="ARBA" id="ARBA00024195"/>
    </source>
</evidence>
<keyword evidence="8" id="KW-1185">Reference proteome</keyword>
<dbReference type="SUPFAM" id="SSF50494">
    <property type="entry name" value="Trypsin-like serine proteases"/>
    <property type="match status" value="1"/>
</dbReference>
<evidence type="ECO:0000313" key="7">
    <source>
        <dbReference type="EMBL" id="KAG5666550.1"/>
    </source>
</evidence>